<dbReference type="InterPro" id="IPR024711">
    <property type="entry name" value="Catalase_clade1/3"/>
</dbReference>
<evidence type="ECO:0000256" key="3">
    <source>
        <dbReference type="ARBA" id="ARBA00022617"/>
    </source>
</evidence>
<dbReference type="Pfam" id="PF00199">
    <property type="entry name" value="Catalase"/>
    <property type="match status" value="1"/>
</dbReference>
<feature type="active site" evidence="8">
    <location>
        <position position="106"/>
    </location>
</feature>
<dbReference type="RefSeq" id="XP_069229462.1">
    <property type="nucleotide sequence ID" value="XM_069374098.1"/>
</dbReference>
<dbReference type="GO" id="GO:0042542">
    <property type="term" value="P:response to hydrogen peroxide"/>
    <property type="evidence" value="ECO:0007669"/>
    <property type="project" value="TreeGrafter"/>
</dbReference>
<dbReference type="InterPro" id="IPR011614">
    <property type="entry name" value="Catalase_core"/>
</dbReference>
<dbReference type="SUPFAM" id="SSF56634">
    <property type="entry name" value="Heme-dependent catalase-like"/>
    <property type="match status" value="1"/>
</dbReference>
<dbReference type="InterPro" id="IPR020835">
    <property type="entry name" value="Catalase_sf"/>
</dbReference>
<keyword evidence="6 9" id="KW-0408">Iron</keyword>
<dbReference type="Gene3D" id="2.40.180.10">
    <property type="entry name" value="Catalase core domain"/>
    <property type="match status" value="1"/>
</dbReference>
<dbReference type="GO" id="GO:0020037">
    <property type="term" value="F:heme binding"/>
    <property type="evidence" value="ECO:0007669"/>
    <property type="project" value="InterPro"/>
</dbReference>
<dbReference type="PRINTS" id="PR00067">
    <property type="entry name" value="CATALASE"/>
</dbReference>
<comment type="caution">
    <text evidence="12">The sequence shown here is derived from an EMBL/GenBank/DDBJ whole genome shotgun (WGS) entry which is preliminary data.</text>
</comment>
<keyword evidence="7" id="KW-0376">Hydrogen peroxide</keyword>
<dbReference type="PANTHER" id="PTHR11465">
    <property type="entry name" value="CATALASE"/>
    <property type="match status" value="1"/>
</dbReference>
<dbReference type="GO" id="GO:0005777">
    <property type="term" value="C:peroxisome"/>
    <property type="evidence" value="ECO:0007669"/>
    <property type="project" value="TreeGrafter"/>
</dbReference>
<keyword evidence="13" id="KW-1185">Reference proteome</keyword>
<dbReference type="InterPro" id="IPR018028">
    <property type="entry name" value="Catalase"/>
</dbReference>
<feature type="chain" id="PRO_5044230381" description="Catalase core domain-containing protein" evidence="10">
    <location>
        <begin position="18"/>
        <end position="537"/>
    </location>
</feature>
<dbReference type="SMART" id="SM01060">
    <property type="entry name" value="Catalase"/>
    <property type="match status" value="1"/>
</dbReference>
<dbReference type="GO" id="GO:0046872">
    <property type="term" value="F:metal ion binding"/>
    <property type="evidence" value="ECO:0007669"/>
    <property type="project" value="UniProtKB-KW"/>
</dbReference>
<dbReference type="EMBL" id="JAAQHG020000015">
    <property type="protein sequence ID" value="KAL1586357.1"/>
    <property type="molecule type" value="Genomic_DNA"/>
</dbReference>
<gene>
    <name evidence="12" type="ORF">WHR41_05493</name>
</gene>
<feature type="signal peptide" evidence="10">
    <location>
        <begin position="1"/>
        <end position="17"/>
    </location>
</feature>
<evidence type="ECO:0000256" key="10">
    <source>
        <dbReference type="SAM" id="SignalP"/>
    </source>
</evidence>
<evidence type="ECO:0000313" key="12">
    <source>
        <dbReference type="EMBL" id="KAL1586357.1"/>
    </source>
</evidence>
<evidence type="ECO:0000256" key="2">
    <source>
        <dbReference type="ARBA" id="ARBA00022559"/>
    </source>
</evidence>
<dbReference type="GO" id="GO:0004096">
    <property type="term" value="F:catalase activity"/>
    <property type="evidence" value="ECO:0007669"/>
    <property type="project" value="UniProtKB-EC"/>
</dbReference>
<dbReference type="PIRSF" id="PIRSF038928">
    <property type="entry name" value="Catalase_clade1-3"/>
    <property type="match status" value="1"/>
</dbReference>
<evidence type="ECO:0000256" key="9">
    <source>
        <dbReference type="PIRSR" id="PIRSR038928-2"/>
    </source>
</evidence>
<sequence length="537" mass="60936">MKVSAISLALCPLATLAYPEVARLQARDNGSEAYHTDLFEGTRLKEDQSTLNASQLTYTQQNGRTWFQPQGAQRAGASGPLLLQDWHLLDTMATFNRERIPERVVHARGAGAHGYFEVTGDYASKYSAADVFKPGTKTSITMRFSTVGGARGSADTARDPRGFSIKMRTKKGILDWVFNNTPVFFIRDPLKFPRFIHTQKTDPATNARDWNTFWAWPAQFPEAMLQFLRLLSDLGTPYGFQHMHGWSGHTYKLVQDDGSWVYTRVKLESEQGVRNFTDAEAKKQAGENDAWATKYLYDSIEKGDYPAWKVSFATMTEEEAANYRYDILDLTKDWLNVTYHDVGRMVLTQNPENYHSEIEQAHFSPANMVEGWEPSNDPVLQSRLFAYNDAARHRIGVNYQQIPVNCPFSSVANFDRDGHLSVHGNQGSRQNFPDEYRDKLNVVEKPKTVTEPKIEGNLTYYESQIEGDIDYEQPREFYQVQLSQGDRDNLHSNIAGTLVNVDNDDIRETLLEQFGKVDAALERGVREAYQKALAAAS</sequence>
<evidence type="ECO:0000256" key="4">
    <source>
        <dbReference type="ARBA" id="ARBA00022723"/>
    </source>
</evidence>
<feature type="binding site" description="axial binding residue" evidence="9">
    <location>
        <position position="387"/>
    </location>
    <ligand>
        <name>heme</name>
        <dbReference type="ChEBI" id="CHEBI:30413"/>
    </ligand>
    <ligandPart>
        <name>Fe</name>
        <dbReference type="ChEBI" id="CHEBI:18248"/>
    </ligandPart>
</feature>
<evidence type="ECO:0000259" key="11">
    <source>
        <dbReference type="SMART" id="SM01060"/>
    </source>
</evidence>
<evidence type="ECO:0000313" key="13">
    <source>
        <dbReference type="Proteomes" id="UP000803884"/>
    </source>
</evidence>
<reference evidence="12 13" key="1">
    <citation type="journal article" date="2020" name="Microbiol. Resour. Announc.">
        <title>Draft Genome Sequence of a Cladosporium Species Isolated from the Mesophotic Ascidian Didemnum maculosum.</title>
        <authorList>
            <person name="Gioti A."/>
            <person name="Siaperas R."/>
            <person name="Nikolaivits E."/>
            <person name="Le Goff G."/>
            <person name="Ouazzani J."/>
            <person name="Kotoulas G."/>
            <person name="Topakas E."/>
        </authorList>
    </citation>
    <scope>NUCLEOTIDE SEQUENCE [LARGE SCALE GENOMIC DNA]</scope>
    <source>
        <strain evidence="12 13">TM138-S3</strain>
    </source>
</reference>
<evidence type="ECO:0000256" key="1">
    <source>
        <dbReference type="ARBA" id="ARBA00005329"/>
    </source>
</evidence>
<dbReference type="GeneID" id="96006936"/>
<dbReference type="Pfam" id="PF06628">
    <property type="entry name" value="Catalase-rel"/>
    <property type="match status" value="1"/>
</dbReference>
<evidence type="ECO:0000256" key="6">
    <source>
        <dbReference type="ARBA" id="ARBA00023004"/>
    </source>
</evidence>
<evidence type="ECO:0000256" key="8">
    <source>
        <dbReference type="PIRSR" id="PIRSR038928-1"/>
    </source>
</evidence>
<accession>A0AB34KRF0</accession>
<keyword evidence="10" id="KW-0732">Signal</keyword>
<keyword evidence="2" id="KW-0575">Peroxidase</keyword>
<dbReference type="GO" id="GO:0005739">
    <property type="term" value="C:mitochondrion"/>
    <property type="evidence" value="ECO:0007669"/>
    <property type="project" value="TreeGrafter"/>
</dbReference>
<dbReference type="PANTHER" id="PTHR11465:SF9">
    <property type="entry name" value="CATALASE"/>
    <property type="match status" value="1"/>
</dbReference>
<keyword evidence="5" id="KW-0560">Oxidoreductase</keyword>
<keyword evidence="3 9" id="KW-0349">Heme</keyword>
<keyword evidence="4 9" id="KW-0479">Metal-binding</keyword>
<evidence type="ECO:0000256" key="5">
    <source>
        <dbReference type="ARBA" id="ARBA00023002"/>
    </source>
</evidence>
<comment type="similarity">
    <text evidence="1">Belongs to the catalase family.</text>
</comment>
<comment type="cofactor">
    <cofactor evidence="9">
        <name>heme</name>
        <dbReference type="ChEBI" id="CHEBI:30413"/>
    </cofactor>
</comment>
<dbReference type="Proteomes" id="UP000803884">
    <property type="component" value="Unassembled WGS sequence"/>
</dbReference>
<dbReference type="AlphaFoldDB" id="A0AB34KRF0"/>
<dbReference type="InterPro" id="IPR010582">
    <property type="entry name" value="Catalase_immune_responsive"/>
</dbReference>
<dbReference type="GO" id="GO:0042744">
    <property type="term" value="P:hydrogen peroxide catabolic process"/>
    <property type="evidence" value="ECO:0007669"/>
    <property type="project" value="UniProtKB-KW"/>
</dbReference>
<dbReference type="PROSITE" id="PS00438">
    <property type="entry name" value="CATALASE_2"/>
    <property type="match status" value="1"/>
</dbReference>
<dbReference type="InterPro" id="IPR024708">
    <property type="entry name" value="Catalase_AS"/>
</dbReference>
<feature type="active site" evidence="8">
    <location>
        <position position="179"/>
    </location>
</feature>
<dbReference type="PROSITE" id="PS51402">
    <property type="entry name" value="CATALASE_3"/>
    <property type="match status" value="1"/>
</dbReference>
<protein>
    <recommendedName>
        <fullName evidence="11">Catalase core domain-containing protein</fullName>
    </recommendedName>
</protein>
<organism evidence="12 13">
    <name type="scientific">Cladosporium halotolerans</name>
    <dbReference type="NCBI Taxonomy" id="1052096"/>
    <lineage>
        <taxon>Eukaryota</taxon>
        <taxon>Fungi</taxon>
        <taxon>Dikarya</taxon>
        <taxon>Ascomycota</taxon>
        <taxon>Pezizomycotina</taxon>
        <taxon>Dothideomycetes</taxon>
        <taxon>Dothideomycetidae</taxon>
        <taxon>Cladosporiales</taxon>
        <taxon>Cladosporiaceae</taxon>
        <taxon>Cladosporium</taxon>
    </lineage>
</organism>
<proteinExistence type="inferred from homology"/>
<feature type="domain" description="Catalase core" evidence="11">
    <location>
        <begin position="59"/>
        <end position="441"/>
    </location>
</feature>
<evidence type="ECO:0000256" key="7">
    <source>
        <dbReference type="ARBA" id="ARBA00023324"/>
    </source>
</evidence>
<name>A0AB34KRF0_9PEZI</name>